<dbReference type="Gene3D" id="2.60.40.3210">
    <property type="entry name" value="Zona pellucida, ZP-N domain"/>
    <property type="match status" value="1"/>
</dbReference>
<evidence type="ECO:0000313" key="6">
    <source>
        <dbReference type="Proteomes" id="UP000007303"/>
    </source>
</evidence>
<reference evidence="5" key="2">
    <citation type="submission" date="2025-08" db="UniProtKB">
        <authorList>
            <consortium name="Ensembl"/>
        </authorList>
    </citation>
    <scope>IDENTIFICATION</scope>
</reference>
<dbReference type="Proteomes" id="UP000007303">
    <property type="component" value="Unassembled WGS sequence"/>
</dbReference>
<sequence length="892" mass="100104">MGHLLASGWFVFLIALVKVEAQKNPPSFDSKCLGNMLLVNVGPLGGRHLEVAGVLNDSSAVLTSRIASRCGFRMKKSPPDNAALLVSLQNCFVKNVDDVDFTTTLNFRLLGNQMVQDEFYQVEKTCSYATWASREIICNSGYMEVSVRRPTSNDYALPQQSIPGSKMGRGTKVGDAGFRVKQLVFFTPEAKTMEVTDAQRTYMITNTATRLFLRSPPTCSETFTQDVSGVTMTVLKTSIVFENKWMATRINAAAACPTPEGSVFFTENSIRWFLPQYIDPLISGQFQLLEVHVGIDGSRLDPAEAAARRYSLTVGELYVVLEIPFGAAGGHIKSYVQDNHYYTSYEIEPMLELHWTEDTAQEDTRYKVLLPITMAPWLQSLYVTDYTVPEKQYFDLLLGSFGPDVFLINISFPTGVLSVEECSARGFNILEHTFPGSIVKFFTLQVPFSDPSVLQKPQSEMGMIVFSLHVTFGLLVMPEFLQFSHMAYLEAKVAHTVSPSITGDCDKENFYILVTYGTQDFNFVTLVGKQALTPALAEEYDLMENGTHLSFSVPFSSLNVVYEAVKATSIRSRLDVTLMDPQSKYIIKQFSLSCTVIKTLTECFPNGTMTALAVKLDSVPSLNLSQLVLRDPSCGPAYSNDRLAYFVFTGSSCGTTRRFFGNVMLYENEISLPDELEMMKSEDEPEYELKVYCYYDINETHAVSFNARARRSEPYADDARGELQVEIRVASDDTYTRFHAAADYPVAKYLQEPVYFEVELKGTKLADVSLELDSCWATLDSNRLSQPRWNLVINGCANPVDPYQVIFHPVWVDERVHYPSHFKRFEVQMFAFAEDNDLSHQVFVHCDVVICDATKPQDGICDQLCSKKKIGIKSQRRAVSDHKLLHVLSGPI</sequence>
<dbReference type="AlphaFoldDB" id="H3CDD7"/>
<dbReference type="InterPro" id="IPR055355">
    <property type="entry name" value="ZP-C"/>
</dbReference>
<dbReference type="PANTHER" id="PTHR47130">
    <property type="entry name" value="SI:DKEY-19B23.11-RELATED"/>
    <property type="match status" value="1"/>
</dbReference>
<keyword evidence="6" id="KW-1185">Reference proteome</keyword>
<protein>
    <recommendedName>
        <fullName evidence="4">ZP domain-containing protein</fullName>
    </recommendedName>
</protein>
<proteinExistence type="predicted"/>
<evidence type="ECO:0000256" key="3">
    <source>
        <dbReference type="SAM" id="SignalP"/>
    </source>
</evidence>
<dbReference type="Pfam" id="PF00100">
    <property type="entry name" value="Zona_pellucida"/>
    <property type="match status" value="1"/>
</dbReference>
<evidence type="ECO:0000313" key="5">
    <source>
        <dbReference type="Ensembl" id="ENSTNIP00000006260.1"/>
    </source>
</evidence>
<dbReference type="SMART" id="SM00241">
    <property type="entry name" value="ZP"/>
    <property type="match status" value="1"/>
</dbReference>
<evidence type="ECO:0000256" key="2">
    <source>
        <dbReference type="ARBA" id="ARBA00023180"/>
    </source>
</evidence>
<dbReference type="OMA" id="NCWATQE"/>
<feature type="signal peptide" evidence="3">
    <location>
        <begin position="1"/>
        <end position="21"/>
    </location>
</feature>
<organism evidence="5 6">
    <name type="scientific">Tetraodon nigroviridis</name>
    <name type="common">Spotted green pufferfish</name>
    <name type="synonym">Chelonodon nigroviridis</name>
    <dbReference type="NCBI Taxonomy" id="99883"/>
    <lineage>
        <taxon>Eukaryota</taxon>
        <taxon>Metazoa</taxon>
        <taxon>Chordata</taxon>
        <taxon>Craniata</taxon>
        <taxon>Vertebrata</taxon>
        <taxon>Euteleostomi</taxon>
        <taxon>Actinopterygii</taxon>
        <taxon>Neopterygii</taxon>
        <taxon>Teleostei</taxon>
        <taxon>Neoteleostei</taxon>
        <taxon>Acanthomorphata</taxon>
        <taxon>Eupercaria</taxon>
        <taxon>Tetraodontiformes</taxon>
        <taxon>Tetradontoidea</taxon>
        <taxon>Tetraodontidae</taxon>
        <taxon>Tetraodon</taxon>
    </lineage>
</organism>
<dbReference type="InParanoid" id="H3CDD7"/>
<feature type="domain" description="ZP" evidence="4">
    <location>
        <begin position="602"/>
        <end position="868"/>
    </location>
</feature>
<dbReference type="Pfam" id="PF23344">
    <property type="entry name" value="ZP-N"/>
    <property type="match status" value="1"/>
</dbReference>
<feature type="chain" id="PRO_5003582018" description="ZP domain-containing protein" evidence="3">
    <location>
        <begin position="22"/>
        <end position="892"/>
    </location>
</feature>
<dbReference type="PRINTS" id="PR00023">
    <property type="entry name" value="ZPELLUCIDA"/>
</dbReference>
<name>H3CDD7_TETNG</name>
<dbReference type="Gene3D" id="2.60.40.4100">
    <property type="entry name" value="Zona pellucida, ZP-C domain"/>
    <property type="match status" value="1"/>
</dbReference>
<dbReference type="Pfam" id="PF26562">
    <property type="entry name" value="Ig-like"/>
    <property type="match status" value="1"/>
</dbReference>
<dbReference type="PROSITE" id="PS51034">
    <property type="entry name" value="ZP_2"/>
    <property type="match status" value="1"/>
</dbReference>
<keyword evidence="2" id="KW-0325">Glycoprotein</keyword>
<dbReference type="GeneTree" id="ENSGT00940000163503"/>
<keyword evidence="3" id="KW-0732">Signal</keyword>
<keyword evidence="1" id="KW-1015">Disulfide bond</keyword>
<dbReference type="HOGENOM" id="CLU_013112_1_0_1"/>
<dbReference type="InterPro" id="IPR058876">
    <property type="entry name" value="Ig-like_ZP"/>
</dbReference>
<dbReference type="InterPro" id="IPR055356">
    <property type="entry name" value="ZP-N"/>
</dbReference>
<dbReference type="InterPro" id="IPR048290">
    <property type="entry name" value="ZP_chr"/>
</dbReference>
<dbReference type="STRING" id="99883.ENSTNIP00000006260"/>
<dbReference type="Ensembl" id="ENSTNIT00000006409.1">
    <property type="protein sequence ID" value="ENSTNIP00000006260.1"/>
    <property type="gene ID" value="ENSTNIG00000003664.1"/>
</dbReference>
<evidence type="ECO:0000259" key="4">
    <source>
        <dbReference type="PROSITE" id="PS51034"/>
    </source>
</evidence>
<dbReference type="InterPro" id="IPR042235">
    <property type="entry name" value="ZP-C_dom"/>
</dbReference>
<dbReference type="PANTHER" id="PTHR47130:SF3">
    <property type="entry name" value="ZONA PELLUCIDA PROTEIN"/>
    <property type="match status" value="1"/>
</dbReference>
<evidence type="ECO:0000256" key="1">
    <source>
        <dbReference type="ARBA" id="ARBA00023157"/>
    </source>
</evidence>
<reference evidence="6" key="1">
    <citation type="journal article" date="2004" name="Nature">
        <title>Genome duplication in the teleost fish Tetraodon nigroviridis reveals the early vertebrate proto-karyotype.</title>
        <authorList>
            <person name="Jaillon O."/>
            <person name="Aury J.-M."/>
            <person name="Brunet F."/>
            <person name="Petit J.-L."/>
            <person name="Stange-Thomann N."/>
            <person name="Mauceli E."/>
            <person name="Bouneau L."/>
            <person name="Fischer C."/>
            <person name="Ozouf-Costaz C."/>
            <person name="Bernot A."/>
            <person name="Nicaud S."/>
            <person name="Jaffe D."/>
            <person name="Fisher S."/>
            <person name="Lutfalla G."/>
            <person name="Dossat C."/>
            <person name="Segurens B."/>
            <person name="Dasilva C."/>
            <person name="Salanoubat M."/>
            <person name="Levy M."/>
            <person name="Boudet N."/>
            <person name="Castellano S."/>
            <person name="Anthouard V."/>
            <person name="Jubin C."/>
            <person name="Castelli V."/>
            <person name="Katinka M."/>
            <person name="Vacherie B."/>
            <person name="Biemont C."/>
            <person name="Skalli Z."/>
            <person name="Cattolico L."/>
            <person name="Poulain J."/>
            <person name="De Berardinis V."/>
            <person name="Cruaud C."/>
            <person name="Duprat S."/>
            <person name="Brottier P."/>
            <person name="Coutanceau J.-P."/>
            <person name="Gouzy J."/>
            <person name="Parra G."/>
            <person name="Lardier G."/>
            <person name="Chapple C."/>
            <person name="McKernan K.J."/>
            <person name="McEwan P."/>
            <person name="Bosak S."/>
            <person name="Kellis M."/>
            <person name="Volff J.-N."/>
            <person name="Guigo R."/>
            <person name="Zody M.C."/>
            <person name="Mesirov J."/>
            <person name="Lindblad-Toh K."/>
            <person name="Birren B."/>
            <person name="Nusbaum C."/>
            <person name="Kahn D."/>
            <person name="Robinson-Rechavi M."/>
            <person name="Laudet V."/>
            <person name="Schachter V."/>
            <person name="Quetier F."/>
            <person name="Saurin W."/>
            <person name="Scarpelli C."/>
            <person name="Wincker P."/>
            <person name="Lander E.S."/>
            <person name="Weissenbach J."/>
            <person name="Roest Crollius H."/>
        </authorList>
    </citation>
    <scope>NUCLEOTIDE SEQUENCE [LARGE SCALE GENOMIC DNA]</scope>
</reference>
<reference evidence="5" key="3">
    <citation type="submission" date="2025-09" db="UniProtKB">
        <authorList>
            <consortium name="Ensembl"/>
        </authorList>
    </citation>
    <scope>IDENTIFICATION</scope>
</reference>
<dbReference type="InterPro" id="IPR001507">
    <property type="entry name" value="ZP_dom"/>
</dbReference>
<accession>H3CDD7</accession>